<name>A0A323UAZ0_RHOPL</name>
<accession>A0A323UAZ0</accession>
<dbReference type="OrthoDB" id="9770485at2"/>
<dbReference type="CDD" id="cd02440">
    <property type="entry name" value="AdoMet_MTases"/>
    <property type="match status" value="1"/>
</dbReference>
<dbReference type="PANTHER" id="PTHR43861">
    <property type="entry name" value="TRANS-ACONITATE 2-METHYLTRANSFERASE-RELATED"/>
    <property type="match status" value="1"/>
</dbReference>
<dbReference type="Gene3D" id="3.40.50.150">
    <property type="entry name" value="Vaccinia Virus protein VP39"/>
    <property type="match status" value="1"/>
</dbReference>
<dbReference type="Pfam" id="PF08241">
    <property type="entry name" value="Methyltransf_11"/>
    <property type="match status" value="1"/>
</dbReference>
<protein>
    <recommendedName>
        <fullName evidence="1">Methyltransferase type 11 domain-containing protein</fullName>
    </recommendedName>
</protein>
<dbReference type="AlphaFoldDB" id="A0A323UAZ0"/>
<dbReference type="GO" id="GO:0008757">
    <property type="term" value="F:S-adenosylmethionine-dependent methyltransferase activity"/>
    <property type="evidence" value="ECO:0007669"/>
    <property type="project" value="InterPro"/>
</dbReference>
<reference evidence="2 3" key="1">
    <citation type="submission" date="2018-06" db="EMBL/GenBank/DDBJ databases">
        <title>Draft Whole-Genome Sequence of the purple photosynthetic bacterium Rhodospeudomonas palustris XCP.</title>
        <authorList>
            <person name="Rayyan A."/>
            <person name="Meyer T.E."/>
            <person name="Kyndt J.A."/>
        </authorList>
    </citation>
    <scope>NUCLEOTIDE SEQUENCE [LARGE SCALE GENOMIC DNA]</scope>
    <source>
        <strain evidence="2 3">XCP</strain>
    </source>
</reference>
<proteinExistence type="predicted"/>
<dbReference type="InterPro" id="IPR013216">
    <property type="entry name" value="Methyltransf_11"/>
</dbReference>
<dbReference type="InterPro" id="IPR029063">
    <property type="entry name" value="SAM-dependent_MTases_sf"/>
</dbReference>
<dbReference type="Proteomes" id="UP000248134">
    <property type="component" value="Unassembled WGS sequence"/>
</dbReference>
<dbReference type="EMBL" id="QKQS01000038">
    <property type="protein sequence ID" value="PZA09403.1"/>
    <property type="molecule type" value="Genomic_DNA"/>
</dbReference>
<sequence length="276" mass="31125">MKTIILQSHEILAGYDAVAQLYPYTPSLSHWRAWEYASYKYHHIDGRILDIGCGDGQYFRLIWPHAREVVGIDLDAGVAERARGSGVYHTVHVGPAHQIPECDAVFDNAFANCSLEHMDHIEGVLRDIFRCLKKGGTLSCSVVSNRFEEWSLLPFLIKEAGFDEVGRILQEKFLAYHHLANPFPVDRWVATFEAAGFEVDLHIPILPRNNSGAFLLMDSLWHVQRGSGGELGDVIHPYLASNPRFPAAFRKIIEGLLEMETDWHNCSGAVFRARKA</sequence>
<evidence type="ECO:0000313" key="3">
    <source>
        <dbReference type="Proteomes" id="UP000248134"/>
    </source>
</evidence>
<gene>
    <name evidence="2" type="ORF">DNX69_25240</name>
</gene>
<dbReference type="SUPFAM" id="SSF53335">
    <property type="entry name" value="S-adenosyl-L-methionine-dependent methyltransferases"/>
    <property type="match status" value="1"/>
</dbReference>
<comment type="caution">
    <text evidence="2">The sequence shown here is derived from an EMBL/GenBank/DDBJ whole genome shotgun (WGS) entry which is preliminary data.</text>
</comment>
<organism evidence="2 3">
    <name type="scientific">Rhodopseudomonas palustris</name>
    <dbReference type="NCBI Taxonomy" id="1076"/>
    <lineage>
        <taxon>Bacteria</taxon>
        <taxon>Pseudomonadati</taxon>
        <taxon>Pseudomonadota</taxon>
        <taxon>Alphaproteobacteria</taxon>
        <taxon>Hyphomicrobiales</taxon>
        <taxon>Nitrobacteraceae</taxon>
        <taxon>Rhodopseudomonas</taxon>
    </lineage>
</organism>
<dbReference type="RefSeq" id="WP_110788748.1">
    <property type="nucleotide sequence ID" value="NZ_QKQS01000038.1"/>
</dbReference>
<evidence type="ECO:0000259" key="1">
    <source>
        <dbReference type="Pfam" id="PF08241"/>
    </source>
</evidence>
<evidence type="ECO:0000313" key="2">
    <source>
        <dbReference type="EMBL" id="PZA09403.1"/>
    </source>
</evidence>
<feature type="domain" description="Methyltransferase type 11" evidence="1">
    <location>
        <begin position="49"/>
        <end position="139"/>
    </location>
</feature>
<dbReference type="PANTHER" id="PTHR43861:SF1">
    <property type="entry name" value="TRANS-ACONITATE 2-METHYLTRANSFERASE"/>
    <property type="match status" value="1"/>
</dbReference>